<evidence type="ECO:0000313" key="3">
    <source>
        <dbReference type="EMBL" id="PHZ84367.1"/>
    </source>
</evidence>
<dbReference type="EMBL" id="PDEM01000024">
    <property type="protein sequence ID" value="PHZ84367.1"/>
    <property type="molecule type" value="Genomic_DNA"/>
</dbReference>
<keyword evidence="1" id="KW-1133">Transmembrane helix</keyword>
<dbReference type="Pfam" id="PF02698">
    <property type="entry name" value="DUF218"/>
    <property type="match status" value="1"/>
</dbReference>
<evidence type="ECO:0000256" key="1">
    <source>
        <dbReference type="SAM" id="Phobius"/>
    </source>
</evidence>
<accession>A0A2G4YPZ4</accession>
<proteinExistence type="predicted"/>
<evidence type="ECO:0000313" key="4">
    <source>
        <dbReference type="Proteomes" id="UP000229730"/>
    </source>
</evidence>
<dbReference type="RefSeq" id="WP_099473242.1">
    <property type="nucleotide sequence ID" value="NZ_CP041025.1"/>
</dbReference>
<keyword evidence="1" id="KW-0812">Transmembrane</keyword>
<keyword evidence="4" id="KW-1185">Reference proteome</keyword>
<name>A0A2G4YPZ4_9PROT</name>
<dbReference type="CDD" id="cd06259">
    <property type="entry name" value="YdcF-like"/>
    <property type="match status" value="1"/>
</dbReference>
<protein>
    <recommendedName>
        <fullName evidence="2">DUF218 domain-containing protein</fullName>
    </recommendedName>
</protein>
<dbReference type="InParanoid" id="A0A2G4YPZ4"/>
<reference evidence="3 4" key="1">
    <citation type="submission" date="2017-10" db="EMBL/GenBank/DDBJ databases">
        <title>Frigbacter circumglobatus gen. nov. sp. nov., isolated from sediment cultured in situ.</title>
        <authorList>
            <person name="Zhao Z."/>
        </authorList>
    </citation>
    <scope>NUCLEOTIDE SEQUENCE [LARGE SCALE GENOMIC DNA]</scope>
    <source>
        <strain evidence="3 4">ZYL</strain>
    </source>
</reference>
<comment type="caution">
    <text evidence="3">The sequence shown here is derived from an EMBL/GenBank/DDBJ whole genome shotgun (WGS) entry which is preliminary data.</text>
</comment>
<dbReference type="Proteomes" id="UP000229730">
    <property type="component" value="Unassembled WGS sequence"/>
</dbReference>
<dbReference type="AlphaFoldDB" id="A0A2G4YPZ4"/>
<organism evidence="3 4">
    <name type="scientific">Paremcibacter congregatus</name>
    <dbReference type="NCBI Taxonomy" id="2043170"/>
    <lineage>
        <taxon>Bacteria</taxon>
        <taxon>Pseudomonadati</taxon>
        <taxon>Pseudomonadota</taxon>
        <taxon>Alphaproteobacteria</taxon>
        <taxon>Emcibacterales</taxon>
        <taxon>Emcibacteraceae</taxon>
        <taxon>Paremcibacter</taxon>
    </lineage>
</organism>
<dbReference type="OrthoDB" id="9812311at2"/>
<feature type="domain" description="DUF218" evidence="2">
    <location>
        <begin position="43"/>
        <end position="164"/>
    </location>
</feature>
<feature type="transmembrane region" description="Helical" evidence="1">
    <location>
        <begin position="9"/>
        <end position="29"/>
    </location>
</feature>
<evidence type="ECO:0000259" key="2">
    <source>
        <dbReference type="Pfam" id="PF02698"/>
    </source>
</evidence>
<sequence>MIRFILKTLSYLILLVAVVWTGGFFYYIYGLSQVAPPDNQKTDGIVVLTGGKDRLRESARLLQEGLAARLFISGVNVKVTTAELIGVLGVPDSLAECCIESGKQARNTVGNAEEIAAWVARRKLTSIRVVTSLEHMPRTLLEMRRVMPHLAMVSHPVGQWRPENIRFMSLVREYSKYLASSIWYWLLDFGAENVHMGSTSALLSEAEVNSNSEK</sequence>
<keyword evidence="1" id="KW-0472">Membrane</keyword>
<dbReference type="InterPro" id="IPR003848">
    <property type="entry name" value="DUF218"/>
</dbReference>
<gene>
    <name evidence="3" type="ORF">CRD36_11155</name>
</gene>